<evidence type="ECO:0000256" key="7">
    <source>
        <dbReference type="ARBA" id="ARBA00038437"/>
    </source>
</evidence>
<dbReference type="PROSITE" id="PS51195">
    <property type="entry name" value="Q_MOTIF"/>
    <property type="match status" value="1"/>
</dbReference>
<dbReference type="Gene3D" id="3.40.50.300">
    <property type="entry name" value="P-loop containing nucleotide triphosphate hydrolases"/>
    <property type="match status" value="2"/>
</dbReference>
<keyword evidence="4 11" id="KW-0378">Hydrolase</keyword>
<dbReference type="GO" id="GO:0005829">
    <property type="term" value="C:cytosol"/>
    <property type="evidence" value="ECO:0007669"/>
    <property type="project" value="TreeGrafter"/>
</dbReference>
<protein>
    <recommendedName>
        <fullName evidence="9">DEAD-box ATP-dependent RNA helicase RhpA</fullName>
        <ecNumber evidence="1">3.6.4.13</ecNumber>
    </recommendedName>
</protein>
<dbReference type="Proteomes" id="UP000622317">
    <property type="component" value="Unassembled WGS sequence"/>
</dbReference>
<dbReference type="PANTHER" id="PTHR47959:SF13">
    <property type="entry name" value="ATP-DEPENDENT RNA HELICASE RHLE"/>
    <property type="match status" value="1"/>
</dbReference>
<dbReference type="Pfam" id="PF00271">
    <property type="entry name" value="Helicase_C"/>
    <property type="match status" value="1"/>
</dbReference>
<evidence type="ECO:0000259" key="15">
    <source>
        <dbReference type="PROSITE" id="PS51195"/>
    </source>
</evidence>
<organism evidence="16 17">
    <name type="scientific">Pelagicoccus enzymogenes</name>
    <dbReference type="NCBI Taxonomy" id="2773457"/>
    <lineage>
        <taxon>Bacteria</taxon>
        <taxon>Pseudomonadati</taxon>
        <taxon>Verrucomicrobiota</taxon>
        <taxon>Opitutia</taxon>
        <taxon>Puniceicoccales</taxon>
        <taxon>Pelagicoccaceae</taxon>
        <taxon>Pelagicoccus</taxon>
    </lineage>
</organism>
<evidence type="ECO:0000256" key="2">
    <source>
        <dbReference type="ARBA" id="ARBA00022490"/>
    </source>
</evidence>
<name>A0A927F8Z5_9BACT</name>
<dbReference type="PROSITE" id="PS00039">
    <property type="entry name" value="DEAD_ATP_HELICASE"/>
    <property type="match status" value="1"/>
</dbReference>
<evidence type="ECO:0000256" key="9">
    <source>
        <dbReference type="ARBA" id="ARBA00074363"/>
    </source>
</evidence>
<dbReference type="SMART" id="SM00487">
    <property type="entry name" value="DEXDc"/>
    <property type="match status" value="1"/>
</dbReference>
<evidence type="ECO:0000256" key="6">
    <source>
        <dbReference type="ARBA" id="ARBA00022840"/>
    </source>
</evidence>
<feature type="domain" description="DEAD-box RNA helicase Q" evidence="15">
    <location>
        <begin position="1"/>
        <end position="29"/>
    </location>
</feature>
<dbReference type="FunFam" id="3.40.50.300:FF:000108">
    <property type="entry name" value="ATP-dependent RNA helicase RhlE"/>
    <property type="match status" value="1"/>
</dbReference>
<dbReference type="Pfam" id="PF00270">
    <property type="entry name" value="DEAD"/>
    <property type="match status" value="1"/>
</dbReference>
<dbReference type="InterPro" id="IPR000629">
    <property type="entry name" value="RNA-helicase_DEAD-box_CS"/>
</dbReference>
<gene>
    <name evidence="16" type="ORF">IEN85_13610</name>
</gene>
<comment type="catalytic activity">
    <reaction evidence="8">
        <text>ATP + H2O = ADP + phosphate + H(+)</text>
        <dbReference type="Rhea" id="RHEA:13065"/>
        <dbReference type="ChEBI" id="CHEBI:15377"/>
        <dbReference type="ChEBI" id="CHEBI:15378"/>
        <dbReference type="ChEBI" id="CHEBI:30616"/>
        <dbReference type="ChEBI" id="CHEBI:43474"/>
        <dbReference type="ChEBI" id="CHEBI:456216"/>
        <dbReference type="EC" id="3.6.4.13"/>
    </reaction>
</comment>
<feature type="short sequence motif" description="Q motif" evidence="10">
    <location>
        <begin position="1"/>
        <end position="29"/>
    </location>
</feature>
<dbReference type="FunFam" id="3.40.50.300:FF:000468">
    <property type="entry name" value="ATP-dependent RNA helicase RhlE"/>
    <property type="match status" value="1"/>
</dbReference>
<dbReference type="EC" id="3.6.4.13" evidence="1"/>
<dbReference type="GO" id="GO:0042255">
    <property type="term" value="P:ribosome assembly"/>
    <property type="evidence" value="ECO:0007669"/>
    <property type="project" value="UniProtKB-ARBA"/>
</dbReference>
<keyword evidence="6 11" id="KW-0067">ATP-binding</keyword>
<evidence type="ECO:0000256" key="8">
    <source>
        <dbReference type="ARBA" id="ARBA00047984"/>
    </source>
</evidence>
<feature type="compositionally biased region" description="Basic and acidic residues" evidence="12">
    <location>
        <begin position="400"/>
        <end position="410"/>
    </location>
</feature>
<dbReference type="InterPro" id="IPR044742">
    <property type="entry name" value="DEAD/DEAH_RhlB"/>
</dbReference>
<evidence type="ECO:0000256" key="11">
    <source>
        <dbReference type="RuleBase" id="RU000492"/>
    </source>
</evidence>
<dbReference type="InterPro" id="IPR011545">
    <property type="entry name" value="DEAD/DEAH_box_helicase_dom"/>
</dbReference>
<dbReference type="PROSITE" id="PS51192">
    <property type="entry name" value="HELICASE_ATP_BIND_1"/>
    <property type="match status" value="1"/>
</dbReference>
<proteinExistence type="inferred from homology"/>
<evidence type="ECO:0000313" key="16">
    <source>
        <dbReference type="EMBL" id="MBD5780532.1"/>
    </source>
</evidence>
<dbReference type="InterPro" id="IPR014001">
    <property type="entry name" value="Helicase_ATP-bd"/>
</dbReference>
<dbReference type="GO" id="GO:0005524">
    <property type="term" value="F:ATP binding"/>
    <property type="evidence" value="ECO:0007669"/>
    <property type="project" value="UniProtKB-KW"/>
</dbReference>
<evidence type="ECO:0000256" key="1">
    <source>
        <dbReference type="ARBA" id="ARBA00012552"/>
    </source>
</evidence>
<evidence type="ECO:0000256" key="3">
    <source>
        <dbReference type="ARBA" id="ARBA00022741"/>
    </source>
</evidence>
<dbReference type="SMART" id="SM00490">
    <property type="entry name" value="HELICc"/>
    <property type="match status" value="1"/>
</dbReference>
<dbReference type="InterPro" id="IPR014014">
    <property type="entry name" value="RNA_helicase_DEAD_Q_motif"/>
</dbReference>
<sequence length="465" mass="50745">MPFAKLGLRPEIAAAVAAKGYTEPSPIQAKAIPAILEGRDVLGGAQTGTGKTAAFSLPLLQRLSESNFKNKRPRALILAPTRELAAQVHQSILDYGHGLNLHSACFFGGVNINPQISKLRRGLDIIVATPGRLLDLCQRGEAQLGAIETLVLDEADRMLDMGFIHDIKKLLKLLPTERQNLFFSATYAKEVKKLADTILRNPVEVEVAPRNSTADQVAQEAYSIGQKNKRSALSALIQDGDWQQVLVFTRTKHGANRLAKQLNSDGITAAAIHGNKSQGARERALEDFKTNYIRVLVATDIAARGIDIADLPHVVNFELPNVPEDYVHRIGRTGRAGKKGKAISLVSADEEAYLVSIEKLLKREITLLELSPQGVIGREARRIANPQKPKKQQQVSRGPRQQDGRQEGKGSNRPQRRKSGKPGQNPNAQSGTKPASNPSASPVSTTAGAPLRNRRNRRPPNRPKF</sequence>
<comment type="similarity">
    <text evidence="7 11">Belongs to the DEAD box helicase family.</text>
</comment>
<feature type="region of interest" description="Disordered" evidence="12">
    <location>
        <begin position="379"/>
        <end position="465"/>
    </location>
</feature>
<dbReference type="CDD" id="cd18787">
    <property type="entry name" value="SF2_C_DEAD"/>
    <property type="match status" value="1"/>
</dbReference>
<keyword evidence="3 11" id="KW-0547">Nucleotide-binding</keyword>
<evidence type="ECO:0000313" key="17">
    <source>
        <dbReference type="Proteomes" id="UP000622317"/>
    </source>
</evidence>
<dbReference type="InterPro" id="IPR001650">
    <property type="entry name" value="Helicase_C-like"/>
</dbReference>
<dbReference type="PROSITE" id="PS51194">
    <property type="entry name" value="HELICASE_CTER"/>
    <property type="match status" value="1"/>
</dbReference>
<keyword evidence="2" id="KW-0963">Cytoplasm</keyword>
<dbReference type="InterPro" id="IPR050079">
    <property type="entry name" value="DEAD_box_RNA_helicase"/>
</dbReference>
<dbReference type="GO" id="GO:0003676">
    <property type="term" value="F:nucleic acid binding"/>
    <property type="evidence" value="ECO:0007669"/>
    <property type="project" value="InterPro"/>
</dbReference>
<dbReference type="RefSeq" id="WP_191617629.1">
    <property type="nucleotide sequence ID" value="NZ_JACYFG010000036.1"/>
</dbReference>
<dbReference type="SUPFAM" id="SSF52540">
    <property type="entry name" value="P-loop containing nucleoside triphosphate hydrolases"/>
    <property type="match status" value="1"/>
</dbReference>
<keyword evidence="17" id="KW-1185">Reference proteome</keyword>
<comment type="caution">
    <text evidence="16">The sequence shown here is derived from an EMBL/GenBank/DDBJ whole genome shotgun (WGS) entry which is preliminary data.</text>
</comment>
<feature type="domain" description="Helicase C-terminal" evidence="14">
    <location>
        <begin position="235"/>
        <end position="376"/>
    </location>
</feature>
<dbReference type="InterPro" id="IPR027417">
    <property type="entry name" value="P-loop_NTPase"/>
</dbReference>
<evidence type="ECO:0000259" key="14">
    <source>
        <dbReference type="PROSITE" id="PS51194"/>
    </source>
</evidence>
<evidence type="ECO:0000256" key="4">
    <source>
        <dbReference type="ARBA" id="ARBA00022801"/>
    </source>
</evidence>
<feature type="domain" description="Helicase ATP-binding" evidence="13">
    <location>
        <begin position="32"/>
        <end position="205"/>
    </location>
</feature>
<dbReference type="GO" id="GO:0016787">
    <property type="term" value="F:hydrolase activity"/>
    <property type="evidence" value="ECO:0007669"/>
    <property type="project" value="UniProtKB-KW"/>
</dbReference>
<dbReference type="GO" id="GO:0003724">
    <property type="term" value="F:RNA helicase activity"/>
    <property type="evidence" value="ECO:0007669"/>
    <property type="project" value="UniProtKB-EC"/>
</dbReference>
<accession>A0A927F8Z5</accession>
<dbReference type="PANTHER" id="PTHR47959">
    <property type="entry name" value="ATP-DEPENDENT RNA HELICASE RHLE-RELATED"/>
    <property type="match status" value="1"/>
</dbReference>
<evidence type="ECO:0000256" key="5">
    <source>
        <dbReference type="ARBA" id="ARBA00022806"/>
    </source>
</evidence>
<evidence type="ECO:0000259" key="13">
    <source>
        <dbReference type="PROSITE" id="PS51192"/>
    </source>
</evidence>
<reference evidence="16" key="1">
    <citation type="submission" date="2020-09" db="EMBL/GenBank/DDBJ databases">
        <title>Pelagicoccus enzymogenes sp. nov. with an EPS production, isolated from marine sediment.</title>
        <authorList>
            <person name="Feng X."/>
        </authorList>
    </citation>
    <scope>NUCLEOTIDE SEQUENCE</scope>
    <source>
        <strain evidence="16">NFK12</strain>
    </source>
</reference>
<feature type="compositionally biased region" description="Polar residues" evidence="12">
    <location>
        <begin position="422"/>
        <end position="447"/>
    </location>
</feature>
<keyword evidence="5 11" id="KW-0347">Helicase</keyword>
<dbReference type="GO" id="GO:0009266">
    <property type="term" value="P:response to temperature stimulus"/>
    <property type="evidence" value="ECO:0007669"/>
    <property type="project" value="UniProtKB-ARBA"/>
</dbReference>
<dbReference type="EMBL" id="JACYFG010000036">
    <property type="protein sequence ID" value="MBD5780532.1"/>
    <property type="molecule type" value="Genomic_DNA"/>
</dbReference>
<dbReference type="CDD" id="cd00268">
    <property type="entry name" value="DEADc"/>
    <property type="match status" value="1"/>
</dbReference>
<evidence type="ECO:0000256" key="10">
    <source>
        <dbReference type="PROSITE-ProRule" id="PRU00552"/>
    </source>
</evidence>
<dbReference type="AlphaFoldDB" id="A0A927F8Z5"/>
<evidence type="ECO:0000256" key="12">
    <source>
        <dbReference type="SAM" id="MobiDB-lite"/>
    </source>
</evidence>
<feature type="compositionally biased region" description="Basic residues" evidence="12">
    <location>
        <begin position="452"/>
        <end position="465"/>
    </location>
</feature>